<dbReference type="Proteomes" id="UP000199323">
    <property type="component" value="Unassembled WGS sequence"/>
</dbReference>
<organism evidence="1 2">
    <name type="scientific">Actinacidiphila alni</name>
    <dbReference type="NCBI Taxonomy" id="380248"/>
    <lineage>
        <taxon>Bacteria</taxon>
        <taxon>Bacillati</taxon>
        <taxon>Actinomycetota</taxon>
        <taxon>Actinomycetes</taxon>
        <taxon>Kitasatosporales</taxon>
        <taxon>Streptomycetaceae</taxon>
        <taxon>Actinacidiphila</taxon>
    </lineage>
</organism>
<gene>
    <name evidence="1" type="ORF">SAMN05216251_11615</name>
</gene>
<accession>A0A1I2J429</accession>
<keyword evidence="2" id="KW-1185">Reference proteome</keyword>
<dbReference type="EMBL" id="FONG01000016">
    <property type="protein sequence ID" value="SFF48760.1"/>
    <property type="molecule type" value="Genomic_DNA"/>
</dbReference>
<sequence length="227" mass="25020">MGQKCGSVPHGTRSRRTAAPGLRLCTSCYHDLKANLLELPEIYDDCESVLHPRRNPTLQRVSGSRQSTGIRLDEAAITARSGIIGFLASWAALVADERAVRKPVRRQPEEMADFLVAHLDWLLAHATAADFAEEISEITHRARRSAYTQPALRMDLGQCIHSGCNAAMSTTPSARDGRRTREVSCTAGHSWQPHQWLLLSRQIQQTRQFARGTAGAAAQSERPEDAA</sequence>
<dbReference type="OrthoDB" id="4261376at2"/>
<proteinExistence type="predicted"/>
<evidence type="ECO:0000313" key="1">
    <source>
        <dbReference type="EMBL" id="SFF48760.1"/>
    </source>
</evidence>
<protein>
    <submittedName>
        <fullName evidence="1">Uncharacterized protein</fullName>
    </submittedName>
</protein>
<reference evidence="1 2" key="1">
    <citation type="submission" date="2016-10" db="EMBL/GenBank/DDBJ databases">
        <authorList>
            <person name="de Groot N.N."/>
        </authorList>
    </citation>
    <scope>NUCLEOTIDE SEQUENCE [LARGE SCALE GENOMIC DNA]</scope>
    <source>
        <strain evidence="1 2">CGMCC 4.3510</strain>
    </source>
</reference>
<evidence type="ECO:0000313" key="2">
    <source>
        <dbReference type="Proteomes" id="UP000199323"/>
    </source>
</evidence>
<dbReference type="RefSeq" id="WP_143120629.1">
    <property type="nucleotide sequence ID" value="NZ_FONG01000016.1"/>
</dbReference>
<dbReference type="AlphaFoldDB" id="A0A1I2J429"/>
<name>A0A1I2J429_9ACTN</name>